<dbReference type="Gene3D" id="3.40.50.720">
    <property type="entry name" value="NAD(P)-binding Rossmann-like Domain"/>
    <property type="match status" value="1"/>
</dbReference>
<keyword evidence="5" id="KW-1185">Reference proteome</keyword>
<evidence type="ECO:0000313" key="4">
    <source>
        <dbReference type="EMBL" id="MBB5783216.1"/>
    </source>
</evidence>
<name>A0A7W9GGL1_9ACTN</name>
<dbReference type="EMBL" id="JACHMB010000001">
    <property type="protein sequence ID" value="MBB5783216.1"/>
    <property type="molecule type" value="Genomic_DNA"/>
</dbReference>
<evidence type="ECO:0000259" key="3">
    <source>
        <dbReference type="SMART" id="SM00829"/>
    </source>
</evidence>
<dbReference type="SMART" id="SM00829">
    <property type="entry name" value="PKS_ER"/>
    <property type="match status" value="1"/>
</dbReference>
<dbReference type="PANTHER" id="PTHR48106">
    <property type="entry name" value="QUINONE OXIDOREDUCTASE PIG3-RELATED"/>
    <property type="match status" value="1"/>
</dbReference>
<proteinExistence type="predicted"/>
<dbReference type="SUPFAM" id="SSF51735">
    <property type="entry name" value="NAD(P)-binding Rossmann-fold domains"/>
    <property type="match status" value="1"/>
</dbReference>
<feature type="domain" description="Enoyl reductase (ER)" evidence="3">
    <location>
        <begin position="11"/>
        <end position="301"/>
    </location>
</feature>
<reference evidence="4 5" key="1">
    <citation type="submission" date="2020-08" db="EMBL/GenBank/DDBJ databases">
        <title>Sequencing the genomes of 1000 actinobacteria strains.</title>
        <authorList>
            <person name="Klenk H.-P."/>
        </authorList>
    </citation>
    <scope>NUCLEOTIDE SEQUENCE [LARGE SCALE GENOMIC DNA]</scope>
    <source>
        <strain evidence="4 5">DSM 45507</strain>
    </source>
</reference>
<gene>
    <name evidence="4" type="ORF">HD596_009972</name>
</gene>
<dbReference type="InterPro" id="IPR013149">
    <property type="entry name" value="ADH-like_C"/>
</dbReference>
<evidence type="ECO:0000256" key="1">
    <source>
        <dbReference type="ARBA" id="ARBA00022857"/>
    </source>
</evidence>
<protein>
    <submittedName>
        <fullName evidence="4">Enoyl reductase</fullName>
    </submittedName>
</protein>
<evidence type="ECO:0000256" key="2">
    <source>
        <dbReference type="ARBA" id="ARBA00023002"/>
    </source>
</evidence>
<dbReference type="Pfam" id="PF00107">
    <property type="entry name" value="ADH_zinc_N"/>
    <property type="match status" value="1"/>
</dbReference>
<sequence length="304" mass="31255">MPVAIAFSEYGAPTVLHPIDIAEPEPGAGEVRVRIRAAGVAPFDAKLRAGELREFFPAAFPQRLGNEFAGVVDAVGEGVTGFAAGDEVLGWALLVAYAEVIVVPATQLAVKPADLSWEIAGALSVVGQGAYGFVEELGVAAGETFLIHACAGGVGTVAAQLAVLRGAKVIGTAGEANHDYLRSLGVTPVTYGPGLADRIREAAPDGVDAALDAIGGEATDVSVELVQDRRRIGTLVDAEEAIAKHGIRRLSGARSVETLAHLAGLAARKELILPTTAFPLTDAVQAHERVDLGHGRGKVVLTVG</sequence>
<dbReference type="GO" id="GO:0070402">
    <property type="term" value="F:NADPH binding"/>
    <property type="evidence" value="ECO:0007669"/>
    <property type="project" value="TreeGrafter"/>
</dbReference>
<dbReference type="Gene3D" id="3.90.180.10">
    <property type="entry name" value="Medium-chain alcohol dehydrogenases, catalytic domain"/>
    <property type="match status" value="1"/>
</dbReference>
<keyword evidence="2" id="KW-0560">Oxidoreductase</keyword>
<evidence type="ECO:0000313" key="5">
    <source>
        <dbReference type="Proteomes" id="UP000579153"/>
    </source>
</evidence>
<dbReference type="CDD" id="cd05289">
    <property type="entry name" value="MDR_like_2"/>
    <property type="match status" value="1"/>
</dbReference>
<dbReference type="RefSeq" id="WP_313046528.1">
    <property type="nucleotide sequence ID" value="NZ_JACHMB010000001.1"/>
</dbReference>
<dbReference type="InterPro" id="IPR013154">
    <property type="entry name" value="ADH-like_N"/>
</dbReference>
<dbReference type="SUPFAM" id="SSF50129">
    <property type="entry name" value="GroES-like"/>
    <property type="match status" value="1"/>
</dbReference>
<dbReference type="AlphaFoldDB" id="A0A7W9GGL1"/>
<accession>A0A7W9GGL1</accession>
<keyword evidence="1" id="KW-0521">NADP</keyword>
<dbReference type="Pfam" id="PF08240">
    <property type="entry name" value="ADH_N"/>
    <property type="match status" value="1"/>
</dbReference>
<comment type="caution">
    <text evidence="4">The sequence shown here is derived from an EMBL/GenBank/DDBJ whole genome shotgun (WGS) entry which is preliminary data.</text>
</comment>
<dbReference type="InterPro" id="IPR036291">
    <property type="entry name" value="NAD(P)-bd_dom_sf"/>
</dbReference>
<dbReference type="GO" id="GO:0016651">
    <property type="term" value="F:oxidoreductase activity, acting on NAD(P)H"/>
    <property type="evidence" value="ECO:0007669"/>
    <property type="project" value="TreeGrafter"/>
</dbReference>
<dbReference type="Proteomes" id="UP000579153">
    <property type="component" value="Unassembled WGS sequence"/>
</dbReference>
<organism evidence="4 5">
    <name type="scientific">Nonomuraea jabiensis</name>
    <dbReference type="NCBI Taxonomy" id="882448"/>
    <lineage>
        <taxon>Bacteria</taxon>
        <taxon>Bacillati</taxon>
        <taxon>Actinomycetota</taxon>
        <taxon>Actinomycetes</taxon>
        <taxon>Streptosporangiales</taxon>
        <taxon>Streptosporangiaceae</taxon>
        <taxon>Nonomuraea</taxon>
    </lineage>
</organism>
<dbReference type="InterPro" id="IPR020843">
    <property type="entry name" value="ER"/>
</dbReference>
<dbReference type="InterPro" id="IPR011032">
    <property type="entry name" value="GroES-like_sf"/>
</dbReference>